<reference evidence="3 4" key="1">
    <citation type="submission" date="2019-04" db="EMBL/GenBank/DDBJ databases">
        <authorList>
            <person name="Alioto T."/>
            <person name="Alioto T."/>
        </authorList>
    </citation>
    <scope>NUCLEOTIDE SEQUENCE [LARGE SCALE GENOMIC DNA]</scope>
</reference>
<protein>
    <submittedName>
        <fullName evidence="3">Uncharacterized protein</fullName>
    </submittedName>
</protein>
<feature type="compositionally biased region" description="Low complexity" evidence="1">
    <location>
        <begin position="1"/>
        <end position="13"/>
    </location>
</feature>
<reference evidence="2" key="2">
    <citation type="submission" date="2020-08" db="EMBL/GenBank/DDBJ databases">
        <authorList>
            <person name="Shumante A."/>
            <person name="Zimin A.V."/>
            <person name="Puiu D."/>
            <person name="Salzberg S.L."/>
        </authorList>
    </citation>
    <scope>NUCLEOTIDE SEQUENCE</scope>
    <source>
        <strain evidence="2">WC2-LM</strain>
        <tissue evidence="2">Liver</tissue>
    </source>
</reference>
<dbReference type="Proteomes" id="UP000335636">
    <property type="component" value="Unassembled WGS sequence"/>
</dbReference>
<dbReference type="EMBL" id="WJEC01006472">
    <property type="protein sequence ID" value="KAF7472958.1"/>
    <property type="molecule type" value="Genomic_DNA"/>
</dbReference>
<dbReference type="AlphaFoldDB" id="A0A5E4CAP9"/>
<feature type="compositionally biased region" description="Low complexity" evidence="1">
    <location>
        <begin position="74"/>
        <end position="88"/>
    </location>
</feature>
<accession>A0A5E4CAP9</accession>
<name>A0A5E4CAP9_MARMO</name>
<proteinExistence type="predicted"/>
<gene>
    <name evidence="2" type="ORF">GHT09_016285</name>
    <name evidence="3" type="ORF">MONAX_5E029315</name>
</gene>
<organism evidence="3 4">
    <name type="scientific">Marmota monax</name>
    <name type="common">Woodchuck</name>
    <dbReference type="NCBI Taxonomy" id="9995"/>
    <lineage>
        <taxon>Eukaryota</taxon>
        <taxon>Metazoa</taxon>
        <taxon>Chordata</taxon>
        <taxon>Craniata</taxon>
        <taxon>Vertebrata</taxon>
        <taxon>Euteleostomi</taxon>
        <taxon>Mammalia</taxon>
        <taxon>Eutheria</taxon>
        <taxon>Euarchontoglires</taxon>
        <taxon>Glires</taxon>
        <taxon>Rodentia</taxon>
        <taxon>Sciuromorpha</taxon>
        <taxon>Sciuridae</taxon>
        <taxon>Xerinae</taxon>
        <taxon>Marmotini</taxon>
        <taxon>Marmota</taxon>
    </lineage>
</organism>
<dbReference type="EMBL" id="CABDUW010001019">
    <property type="protein sequence ID" value="VTJ77922.1"/>
    <property type="molecule type" value="Genomic_DNA"/>
</dbReference>
<evidence type="ECO:0000313" key="4">
    <source>
        <dbReference type="Proteomes" id="UP000335636"/>
    </source>
</evidence>
<keyword evidence="4" id="KW-1185">Reference proteome</keyword>
<feature type="region of interest" description="Disordered" evidence="1">
    <location>
        <begin position="1"/>
        <end position="88"/>
    </location>
</feature>
<evidence type="ECO:0000256" key="1">
    <source>
        <dbReference type="SAM" id="MobiDB-lite"/>
    </source>
</evidence>
<sequence>MAAGVEAAAEVAATEPKMEEESGAPGVPSGNGAPGPKGRLVSTPAVPRAGSCVASEASGRVAARGRDGAGPGAGEAPSPRPAATPACW</sequence>
<evidence type="ECO:0000313" key="3">
    <source>
        <dbReference type="EMBL" id="VTJ77922.1"/>
    </source>
</evidence>
<dbReference type="Proteomes" id="UP000662637">
    <property type="component" value="Unassembled WGS sequence"/>
</dbReference>
<evidence type="ECO:0000313" key="2">
    <source>
        <dbReference type="EMBL" id="KAF7472958.1"/>
    </source>
</evidence>